<name>A0A3B0ZUE7_9ZZZZ</name>
<sequence length="64" mass="6966">MTIDKARELLATQVSMGGGYNRNGAKLILAEIDKFHGQSGVDQLINDLDLESKFGFKAGEKIIV</sequence>
<gene>
    <name evidence="1" type="ORF">MNBD_GAMMA23-2529</name>
</gene>
<accession>A0A3B0ZUE7</accession>
<evidence type="ECO:0000313" key="1">
    <source>
        <dbReference type="EMBL" id="VAW91693.1"/>
    </source>
</evidence>
<dbReference type="AlphaFoldDB" id="A0A3B0ZUE7"/>
<proteinExistence type="predicted"/>
<protein>
    <submittedName>
        <fullName evidence="1">Uncharacterized protein</fullName>
    </submittedName>
</protein>
<organism evidence="1">
    <name type="scientific">hydrothermal vent metagenome</name>
    <dbReference type="NCBI Taxonomy" id="652676"/>
    <lineage>
        <taxon>unclassified sequences</taxon>
        <taxon>metagenomes</taxon>
        <taxon>ecological metagenomes</taxon>
    </lineage>
</organism>
<dbReference type="EMBL" id="UOFT01000013">
    <property type="protein sequence ID" value="VAW91693.1"/>
    <property type="molecule type" value="Genomic_DNA"/>
</dbReference>
<reference evidence="1" key="1">
    <citation type="submission" date="2018-06" db="EMBL/GenBank/DDBJ databases">
        <authorList>
            <person name="Zhirakovskaya E."/>
        </authorList>
    </citation>
    <scope>NUCLEOTIDE SEQUENCE</scope>
</reference>